<evidence type="ECO:0000313" key="1">
    <source>
        <dbReference type="EMBL" id="RDX41236.1"/>
    </source>
</evidence>
<name>A0A371CLS5_9APHY</name>
<dbReference type="Proteomes" id="UP000256964">
    <property type="component" value="Unassembled WGS sequence"/>
</dbReference>
<dbReference type="AlphaFoldDB" id="A0A371CLS5"/>
<reference evidence="1 2" key="1">
    <citation type="journal article" date="2018" name="Biotechnol. Biofuels">
        <title>Integrative visual omics of the white-rot fungus Polyporus brumalis exposes the biotechnological potential of its oxidative enzymes for delignifying raw plant biomass.</title>
        <authorList>
            <person name="Miyauchi S."/>
            <person name="Rancon A."/>
            <person name="Drula E."/>
            <person name="Hage H."/>
            <person name="Chaduli D."/>
            <person name="Favel A."/>
            <person name="Grisel S."/>
            <person name="Henrissat B."/>
            <person name="Herpoel-Gimbert I."/>
            <person name="Ruiz-Duenas F.J."/>
            <person name="Chevret D."/>
            <person name="Hainaut M."/>
            <person name="Lin J."/>
            <person name="Wang M."/>
            <person name="Pangilinan J."/>
            <person name="Lipzen A."/>
            <person name="Lesage-Meessen L."/>
            <person name="Navarro D."/>
            <person name="Riley R."/>
            <person name="Grigoriev I.V."/>
            <person name="Zhou S."/>
            <person name="Raouche S."/>
            <person name="Rosso M.N."/>
        </authorList>
    </citation>
    <scope>NUCLEOTIDE SEQUENCE [LARGE SCALE GENOMIC DNA]</scope>
    <source>
        <strain evidence="1 2">BRFM 1820</strain>
    </source>
</reference>
<gene>
    <name evidence="1" type="ORF">OH76DRAFT_245106</name>
</gene>
<evidence type="ECO:0000313" key="2">
    <source>
        <dbReference type="Proteomes" id="UP000256964"/>
    </source>
</evidence>
<sequence length="154" mass="17331">MSSSIRPHAAFRKSSLCFPVPYKNWRTGILTAGLRVTILDLVGPSGREQVYVAYWGRASTSRSVHYPARYLHHPSTIAMAGNLMQSPRVMKISFPAHGRMDLYYTEDPRATGFHVGAYMDMRHHQAYSRLSMTISDRITQGHSIQALPPGGHFQ</sequence>
<dbReference type="EMBL" id="KZ857518">
    <property type="protein sequence ID" value="RDX41236.1"/>
    <property type="molecule type" value="Genomic_DNA"/>
</dbReference>
<proteinExistence type="predicted"/>
<protein>
    <submittedName>
        <fullName evidence="1">Uncharacterized protein</fullName>
    </submittedName>
</protein>
<keyword evidence="2" id="KW-1185">Reference proteome</keyword>
<organism evidence="1 2">
    <name type="scientific">Lentinus brumalis</name>
    <dbReference type="NCBI Taxonomy" id="2498619"/>
    <lineage>
        <taxon>Eukaryota</taxon>
        <taxon>Fungi</taxon>
        <taxon>Dikarya</taxon>
        <taxon>Basidiomycota</taxon>
        <taxon>Agaricomycotina</taxon>
        <taxon>Agaricomycetes</taxon>
        <taxon>Polyporales</taxon>
        <taxon>Polyporaceae</taxon>
        <taxon>Lentinus</taxon>
    </lineage>
</organism>
<accession>A0A371CLS5</accession>